<reference evidence="14" key="1">
    <citation type="journal article" date="2023" name="Mol. Biol. Evol.">
        <title>Third-Generation Sequencing Reveals the Adaptive Role of the Epigenome in Three Deep-Sea Polychaetes.</title>
        <authorList>
            <person name="Perez M."/>
            <person name="Aroh O."/>
            <person name="Sun Y."/>
            <person name="Lan Y."/>
            <person name="Juniper S.K."/>
            <person name="Young C.R."/>
            <person name="Angers B."/>
            <person name="Qian P.Y."/>
        </authorList>
    </citation>
    <scope>NUCLEOTIDE SEQUENCE</scope>
    <source>
        <strain evidence="14">R07B-5</strain>
    </source>
</reference>
<keyword evidence="15" id="KW-1185">Reference proteome</keyword>
<dbReference type="PROSITE" id="PS50856">
    <property type="entry name" value="AMOP"/>
    <property type="match status" value="1"/>
</dbReference>
<gene>
    <name evidence="14" type="ORF">NP493_176g00003</name>
</gene>
<evidence type="ECO:0000256" key="5">
    <source>
        <dbReference type="ARBA" id="ARBA00022737"/>
    </source>
</evidence>
<dbReference type="Pfam" id="PF00008">
    <property type="entry name" value="EGF"/>
    <property type="match status" value="1"/>
</dbReference>
<comment type="caution">
    <text evidence="14">The sequence shown here is derived from an EMBL/GenBank/DDBJ whole genome shotgun (WGS) entry which is preliminary data.</text>
</comment>
<dbReference type="GO" id="GO:0005509">
    <property type="term" value="F:calcium ion binding"/>
    <property type="evidence" value="ECO:0007669"/>
    <property type="project" value="InterPro"/>
</dbReference>
<feature type="region of interest" description="Disordered" evidence="11">
    <location>
        <begin position="695"/>
        <end position="741"/>
    </location>
</feature>
<dbReference type="InterPro" id="IPR001881">
    <property type="entry name" value="EGF-like_Ca-bd_dom"/>
</dbReference>
<name>A0AAD9P344_RIDPI</name>
<feature type="disulfide bond" evidence="10">
    <location>
        <begin position="796"/>
        <end position="813"/>
    </location>
</feature>
<dbReference type="PROSITE" id="PS00010">
    <property type="entry name" value="ASX_HYDROXYL"/>
    <property type="match status" value="1"/>
</dbReference>
<dbReference type="Pfam" id="PF07645">
    <property type="entry name" value="EGF_CA"/>
    <property type="match status" value="1"/>
</dbReference>
<evidence type="ECO:0008006" key="16">
    <source>
        <dbReference type="Google" id="ProtNLM"/>
    </source>
</evidence>
<protein>
    <recommendedName>
        <fullName evidence="16">Mucin-like protein</fullName>
    </recommendedName>
</protein>
<evidence type="ECO:0000313" key="14">
    <source>
        <dbReference type="EMBL" id="KAK2187179.1"/>
    </source>
</evidence>
<keyword evidence="6" id="KW-1133">Transmembrane helix</keyword>
<dbReference type="PROSITE" id="PS01187">
    <property type="entry name" value="EGF_CA"/>
    <property type="match status" value="2"/>
</dbReference>
<dbReference type="InterPro" id="IPR000152">
    <property type="entry name" value="EGF-type_Asp/Asn_hydroxyl_site"/>
</dbReference>
<evidence type="ECO:0000256" key="11">
    <source>
        <dbReference type="SAM" id="MobiDB-lite"/>
    </source>
</evidence>
<dbReference type="Pfam" id="PF06119">
    <property type="entry name" value="NIDO"/>
    <property type="match status" value="1"/>
</dbReference>
<feature type="region of interest" description="Disordered" evidence="11">
    <location>
        <begin position="153"/>
        <end position="253"/>
    </location>
</feature>
<dbReference type="InterPro" id="IPR000742">
    <property type="entry name" value="EGF"/>
</dbReference>
<keyword evidence="8 10" id="KW-1015">Disulfide bond</keyword>
<dbReference type="SMART" id="SM00179">
    <property type="entry name" value="EGF_CA"/>
    <property type="match status" value="4"/>
</dbReference>
<evidence type="ECO:0000256" key="1">
    <source>
        <dbReference type="ARBA" id="ARBA00004370"/>
    </source>
</evidence>
<dbReference type="InterPro" id="IPR051495">
    <property type="entry name" value="Epithelial_Barrier/Signaling"/>
</dbReference>
<evidence type="ECO:0000256" key="9">
    <source>
        <dbReference type="ARBA" id="ARBA00023180"/>
    </source>
</evidence>
<comment type="caution">
    <text evidence="10">Lacks conserved residue(s) required for the propagation of feature annotation.</text>
</comment>
<evidence type="ECO:0000259" key="12">
    <source>
        <dbReference type="PROSITE" id="PS50026"/>
    </source>
</evidence>
<keyword evidence="2 10" id="KW-0245">EGF-like domain</keyword>
<organism evidence="14 15">
    <name type="scientific">Ridgeia piscesae</name>
    <name type="common">Tubeworm</name>
    <dbReference type="NCBI Taxonomy" id="27915"/>
    <lineage>
        <taxon>Eukaryota</taxon>
        <taxon>Metazoa</taxon>
        <taxon>Spiralia</taxon>
        <taxon>Lophotrochozoa</taxon>
        <taxon>Annelida</taxon>
        <taxon>Polychaeta</taxon>
        <taxon>Sedentaria</taxon>
        <taxon>Canalipalpata</taxon>
        <taxon>Sabellida</taxon>
        <taxon>Siboglinidae</taxon>
        <taxon>Ridgeia</taxon>
    </lineage>
</organism>
<dbReference type="SUPFAM" id="SSF49313">
    <property type="entry name" value="Cadherin-like"/>
    <property type="match status" value="1"/>
</dbReference>
<sequence length="1710" mass="182280">SIEDTTAVEEASTTAAVTTAAADATTIADVTTSAEVTGTTAKEHTTAADTTMVPEETTTVEEAATTPHLTTTAGVTTPSIEDTTAVEEASTTAEVTTAAADATTIADVTTSAEVTATTAKEHTTAADTTTVVEETTAEDEIVTTPHVTSTVVDTTQSAQDTTAAEDATTTAEVTTTAADTTTVGEETTQDSDAATTSHVITTAANTTPIADETSSVAEATKTSATAVDARTEADVTSSAEESATTPNVQTTAADTTTVVEETTAEDKAATTHVEDVATTQAANVTTTVVDITTGTEHITSEKATTSAKIETTVSNTTMFPGTTSAVEETTTTDVTSTTIDTTTVAEYDSSAVEPTTTALVTKPADTTKGAEDTTVVLKTTMAEVTTTAAGVTEVAEDTTAVGEATSTARVITTAANTASAGNDTTAAVQVTTTSEVTMTVAGTTTASKDTTAPEDATTTSEVTMTVADTTTASKDTTAPEDATTTSEVTMTVAGTTTASKDTTAPEDATTTSEVTMTVAETTTASKDTTAPEDATTTAGVTVTATDTTNVAGDITTSTPAAEVASTPGDTTTYVDRNTTASPTGVGVTTNNADSTTFVEDSTKAREATTSEVITTEADTNTVDERTTTTEFITTKGGVTTTPSYASDITTAVEETTTAVTASSKTATTTIATDVTSTTADGTTAAEENAFTTATTTASVGDASTTSKETSAANTSTTESTVYADLTSPSSLSMSTSSSSEDVTTTAKPALVACGSGLCKNGATCRGNATTFSCHCTANFVGDLCQYEVDLCISNPCRNAGTCTNNPEGNGYTCSCVAGYTGPTCIDDINECASMPCLHGAPCEDQLNGYMCRCLGDLYTGSRCEIAAPRRSYPYGAVASDTSITQHWGATCDWTGRDCSTGFINIPDVPMFDSQFHNIKIYEAGYVTLGAEFTRRTTGSFYSLLSYNMWMSVRQSGFAMLAPLWTDTDVPRWTPPESSDNNVYYHIYDRTDVSPKSANDQAVVDYVLNKAQTDALNYGGVSHIDPSWVMVVTWVNMMPRVNPYRDQPNTFQLVLMYDPIRWTTFAMFIYDKTGWNQYYYERPSQIGYYVTQNAVTSSLTLPQSGLPTAFDLDSIIGNTGEYGRHFFRLASGNRRPNYQQKCLSWFYSESTQYRQLWFDIWLTRACPCDKRLVESDRRWMFDRDEYVNSGYRRICYYESMPVLTASQSCCYNPWGSLMTREDSDSGNLFRYHPANEVYHYLFDVLPKQWCCEKSDFCHLFYIVRPLDRCERYTSPFLGWLYGDPHIRTLDGLQYTFNGLGEYTLLQTTDGNFTLQGRTVRALDANGTQTMATVYGAFAAKDALSDRLHAEMTSSRDGFTLSIGVKAEQLDITIATPKSFEGLTQGLLGVFNGNKSDDLTPPGGAAPLDPTANESTIFSQFGEKWRVSRVKSIFWYDNDTSYTTFNDFDFQPKFIGDVLAAIPSEQRATAHATCKNNNECLYDFAVTANASPKINVQSSMNITVGQQESLNVTVSDADGDFVTLAMETVLPPGASFDNQTGIFSWLPNNTDAVNISFRASDGKGGKSSAVVNIRLCDCSDRGTCLFDKLADGQKTSTVFSIVACNCSTGWSGVHCEEDFDGCGFNQCGDKCECTDLTPADQVQFGRVSNCSCDCQPGYKKNSNDSNDICRDINECRDDLHNCTQHCVNTVPWFRCTCESGYILQKDGITCSG</sequence>
<dbReference type="PROSITE" id="PS00022">
    <property type="entry name" value="EGF_1"/>
    <property type="match status" value="3"/>
</dbReference>
<keyword evidence="5" id="KW-0677">Repeat</keyword>
<dbReference type="PROSITE" id="PS50026">
    <property type="entry name" value="EGF_3"/>
    <property type="match status" value="3"/>
</dbReference>
<feature type="disulfide bond" evidence="10">
    <location>
        <begin position="815"/>
        <end position="824"/>
    </location>
</feature>
<dbReference type="EMBL" id="JAODUO010000175">
    <property type="protein sequence ID" value="KAK2187179.1"/>
    <property type="molecule type" value="Genomic_DNA"/>
</dbReference>
<keyword evidence="7" id="KW-0472">Membrane</keyword>
<feature type="compositionally biased region" description="Polar residues" evidence="11">
    <location>
        <begin position="190"/>
        <end position="225"/>
    </location>
</feature>
<dbReference type="Proteomes" id="UP001209878">
    <property type="component" value="Unassembled WGS sequence"/>
</dbReference>
<dbReference type="PANTHER" id="PTHR13802">
    <property type="entry name" value="MUCIN 4-RELATED"/>
    <property type="match status" value="1"/>
</dbReference>
<evidence type="ECO:0000256" key="7">
    <source>
        <dbReference type="ARBA" id="ARBA00023136"/>
    </source>
</evidence>
<feature type="domain" description="EGF-like" evidence="12">
    <location>
        <begin position="787"/>
        <end position="825"/>
    </location>
</feature>
<feature type="domain" description="EGF-like" evidence="12">
    <location>
        <begin position="749"/>
        <end position="785"/>
    </location>
</feature>
<feature type="domain" description="AMOP" evidence="13">
    <location>
        <begin position="1133"/>
        <end position="1263"/>
    </location>
</feature>
<dbReference type="SUPFAM" id="SSF57196">
    <property type="entry name" value="EGF/Laminin"/>
    <property type="match status" value="4"/>
</dbReference>
<dbReference type="CDD" id="cd00054">
    <property type="entry name" value="EGF_CA"/>
    <property type="match status" value="4"/>
</dbReference>
<dbReference type="InterPro" id="IPR003886">
    <property type="entry name" value="NIDO_dom"/>
</dbReference>
<feature type="compositionally biased region" description="Low complexity" evidence="11">
    <location>
        <begin position="153"/>
        <end position="186"/>
    </location>
</feature>
<evidence type="ECO:0000256" key="3">
    <source>
        <dbReference type="ARBA" id="ARBA00022692"/>
    </source>
</evidence>
<keyword evidence="4" id="KW-0732">Signal</keyword>
<evidence type="ECO:0000256" key="4">
    <source>
        <dbReference type="ARBA" id="ARBA00022729"/>
    </source>
</evidence>
<evidence type="ECO:0000256" key="10">
    <source>
        <dbReference type="PROSITE-ProRule" id="PRU00076"/>
    </source>
</evidence>
<keyword evidence="3" id="KW-0812">Transmembrane</keyword>
<feature type="compositionally biased region" description="Polar residues" evidence="11">
    <location>
        <begin position="234"/>
        <end position="249"/>
    </location>
</feature>
<dbReference type="PANTHER" id="PTHR13802:SF52">
    <property type="entry name" value="MUCIN-4"/>
    <property type="match status" value="1"/>
</dbReference>
<dbReference type="FunFam" id="2.10.25.10:FF:000066">
    <property type="entry name" value="FAT atypical cadherin 4"/>
    <property type="match status" value="1"/>
</dbReference>
<evidence type="ECO:0000256" key="2">
    <source>
        <dbReference type="ARBA" id="ARBA00022536"/>
    </source>
</evidence>
<keyword evidence="9" id="KW-0325">Glycoprotein</keyword>
<evidence type="ECO:0000313" key="15">
    <source>
        <dbReference type="Proteomes" id="UP001209878"/>
    </source>
</evidence>
<dbReference type="SMART" id="SM00539">
    <property type="entry name" value="NIDO"/>
    <property type="match status" value="1"/>
</dbReference>
<proteinExistence type="predicted"/>
<dbReference type="InterPro" id="IPR015919">
    <property type="entry name" value="Cadherin-like_sf"/>
</dbReference>
<feature type="disulfide bond" evidence="10">
    <location>
        <begin position="775"/>
        <end position="784"/>
    </location>
</feature>
<feature type="compositionally biased region" description="Polar residues" evidence="11">
    <location>
        <begin position="567"/>
        <end position="593"/>
    </location>
</feature>
<evidence type="ECO:0000256" key="8">
    <source>
        <dbReference type="ARBA" id="ARBA00023157"/>
    </source>
</evidence>
<dbReference type="PROSITE" id="PS01186">
    <property type="entry name" value="EGF_2"/>
    <property type="match status" value="3"/>
</dbReference>
<accession>A0AAD9P344</accession>
<dbReference type="InterPro" id="IPR049883">
    <property type="entry name" value="NOTCH1_EGF-like"/>
</dbReference>
<comment type="subcellular location">
    <subcellularLocation>
        <location evidence="1">Membrane</location>
    </subcellularLocation>
</comment>
<evidence type="ECO:0000259" key="13">
    <source>
        <dbReference type="PROSITE" id="PS50856"/>
    </source>
</evidence>
<dbReference type="FunFam" id="2.10.25.10:FF:000122">
    <property type="entry name" value="Protein crumbs homolog 2"/>
    <property type="match status" value="1"/>
</dbReference>
<dbReference type="GO" id="GO:0016020">
    <property type="term" value="C:membrane"/>
    <property type="evidence" value="ECO:0007669"/>
    <property type="project" value="UniProtKB-SubCell"/>
</dbReference>
<dbReference type="GO" id="GO:0007160">
    <property type="term" value="P:cell-matrix adhesion"/>
    <property type="evidence" value="ECO:0007669"/>
    <property type="project" value="InterPro"/>
</dbReference>
<dbReference type="SMART" id="SM00181">
    <property type="entry name" value="EGF"/>
    <property type="match status" value="5"/>
</dbReference>
<feature type="non-terminal residue" evidence="14">
    <location>
        <position position="1"/>
    </location>
</feature>
<feature type="domain" description="EGF-like" evidence="12">
    <location>
        <begin position="827"/>
        <end position="864"/>
    </location>
</feature>
<feature type="region of interest" description="Disordered" evidence="11">
    <location>
        <begin position="559"/>
        <end position="593"/>
    </location>
</feature>
<dbReference type="SMART" id="SM00723">
    <property type="entry name" value="AMOP"/>
    <property type="match status" value="1"/>
</dbReference>
<dbReference type="Gene3D" id="2.10.25.10">
    <property type="entry name" value="Laminin"/>
    <property type="match status" value="5"/>
</dbReference>
<dbReference type="InterPro" id="IPR018097">
    <property type="entry name" value="EGF_Ca-bd_CS"/>
</dbReference>
<evidence type="ECO:0000256" key="6">
    <source>
        <dbReference type="ARBA" id="ARBA00022989"/>
    </source>
</evidence>
<dbReference type="InterPro" id="IPR005533">
    <property type="entry name" value="AMOP_dom"/>
</dbReference>